<protein>
    <submittedName>
        <fullName evidence="1">Uncharacterized protein</fullName>
    </submittedName>
</protein>
<dbReference type="AlphaFoldDB" id="D3V289"/>
<evidence type="ECO:0000313" key="1">
    <source>
        <dbReference type="EMBL" id="CBJ80854.1"/>
    </source>
</evidence>
<organism evidence="1 2">
    <name type="scientific">Xenorhabdus bovienii (strain SS-2004)</name>
    <name type="common">Xenorhabdus nematophila subsp. bovienii</name>
    <dbReference type="NCBI Taxonomy" id="406818"/>
    <lineage>
        <taxon>Bacteria</taxon>
        <taxon>Pseudomonadati</taxon>
        <taxon>Pseudomonadota</taxon>
        <taxon>Gammaproteobacteria</taxon>
        <taxon>Enterobacterales</taxon>
        <taxon>Morganellaceae</taxon>
        <taxon>Xenorhabdus</taxon>
    </lineage>
</organism>
<dbReference type="HOGENOM" id="CLU_3207044_0_0_6"/>
<dbReference type="EMBL" id="FN667741">
    <property type="protein sequence ID" value="CBJ80854.1"/>
    <property type="molecule type" value="Genomic_DNA"/>
</dbReference>
<reference evidence="1" key="1">
    <citation type="journal article" date="2011" name="PLoS ONE">
        <title>The entomopathogenic bacterial endosymbionts xenorhabdus and photorhabdus: convergent lifestyles from divergent genomes.</title>
        <authorList>
            <person name="Chaston J.M."/>
            <person name="Suen G."/>
            <person name="Tucker S.L."/>
            <person name="Andersen A.W."/>
            <person name="Bhasin A."/>
            <person name="Bode E."/>
            <person name="Bode H.B."/>
            <person name="Brachmann A.O."/>
            <person name="Cowles C.E."/>
            <person name="Cowles K.N."/>
            <person name="Darby C."/>
            <person name="de Leon L."/>
            <person name="Drace K."/>
            <person name="Du Z."/>
            <person name="Givaudan A."/>
            <person name="Herbert Tran E.E."/>
            <person name="Jewell K.A."/>
            <person name="Knack J.J."/>
            <person name="Krasomil-Osterfeld K.C."/>
            <person name="Kukor R."/>
            <person name="Lanois A."/>
            <person name="Latreille P."/>
            <person name="Leimgruber N.K."/>
            <person name="Lipke C.M."/>
            <person name="Liu R."/>
            <person name="Lu X."/>
            <person name="Martens E.C."/>
            <person name="Marri P.R."/>
            <person name="Medigue C."/>
            <person name="Menard M.L."/>
            <person name="Miller N.M."/>
            <person name="Morales-Soto N."/>
            <person name="Norton S."/>
            <person name="Ogier J.C."/>
            <person name="Orchard S.S."/>
            <person name="Park D."/>
            <person name="Park Y."/>
            <person name="Qurollo B.A."/>
            <person name="Sugar D.R."/>
            <person name="Richards G.R."/>
            <person name="Rouy Z."/>
            <person name="Slominski B."/>
            <person name="Slominski K."/>
            <person name="Snyder H."/>
            <person name="Tjaden B.C."/>
            <person name="van der Hoeven R."/>
            <person name="Welch R.D."/>
            <person name="Wheeler C."/>
            <person name="Xiang B."/>
            <person name="Barbazuk B."/>
            <person name="Gaudriault S."/>
            <person name="Goodner B."/>
            <person name="Slater S.C."/>
            <person name="Forst S."/>
            <person name="Goldman B.S."/>
            <person name="Goodrich-Blair H."/>
        </authorList>
    </citation>
    <scope>NUCLEOTIDE SEQUENCE [LARGE SCALE GENOMIC DNA]</scope>
    <source>
        <strain evidence="1">SS-2004</strain>
    </source>
</reference>
<name>D3V289_XENBS</name>
<proteinExistence type="predicted"/>
<sequence>MEIAGLYLVQRTRLTHDHKGFLINNLILTIKTGQMPEKYLIYLTSLVIH</sequence>
<gene>
    <name evidence="1" type="ordered locus">XBJ1_1728</name>
</gene>
<dbReference type="Proteomes" id="UP000002045">
    <property type="component" value="Chromosome"/>
</dbReference>
<evidence type="ECO:0000313" key="2">
    <source>
        <dbReference type="Proteomes" id="UP000002045"/>
    </source>
</evidence>
<accession>D3V289</accession>
<dbReference type="KEGG" id="xbo:XBJ1_1728"/>
<dbReference type="STRING" id="406818.XBJ1_1728"/>